<protein>
    <submittedName>
        <fullName evidence="2">Uncharacterized protein</fullName>
    </submittedName>
</protein>
<feature type="transmembrane region" description="Helical" evidence="1">
    <location>
        <begin position="12"/>
        <end position="29"/>
    </location>
</feature>
<keyword evidence="3" id="KW-1185">Reference proteome</keyword>
<evidence type="ECO:0000256" key="1">
    <source>
        <dbReference type="SAM" id="Phobius"/>
    </source>
</evidence>
<feature type="transmembrane region" description="Helical" evidence="1">
    <location>
        <begin position="35"/>
        <end position="56"/>
    </location>
</feature>
<organism evidence="2 3">
    <name type="scientific">Rothia santali</name>
    <dbReference type="NCBI Taxonomy" id="2949643"/>
    <lineage>
        <taxon>Bacteria</taxon>
        <taxon>Bacillati</taxon>
        <taxon>Actinomycetota</taxon>
        <taxon>Actinomycetes</taxon>
        <taxon>Micrococcales</taxon>
        <taxon>Micrococcaceae</taxon>
        <taxon>Rothia</taxon>
    </lineage>
</organism>
<name>A0A9X2KHR4_9MICC</name>
<keyword evidence="1" id="KW-0812">Transmembrane</keyword>
<comment type="caution">
    <text evidence="2">The sequence shown here is derived from an EMBL/GenBank/DDBJ whole genome shotgun (WGS) entry which is preliminary data.</text>
</comment>
<gene>
    <name evidence="2" type="ORF">NBM05_08940</name>
</gene>
<reference evidence="2" key="1">
    <citation type="submission" date="2022-06" db="EMBL/GenBank/DDBJ databases">
        <title>Rothia sp. isolated from sandalwood seedling.</title>
        <authorList>
            <person name="Tuikhar N."/>
            <person name="Kirdat K."/>
            <person name="Thorat V."/>
            <person name="Swetha P."/>
            <person name="Padma S."/>
            <person name="Sundararaj R."/>
            <person name="Yadav A."/>
        </authorList>
    </citation>
    <scope>NUCLEOTIDE SEQUENCE</scope>
    <source>
        <strain evidence="2">AR01</strain>
    </source>
</reference>
<dbReference type="EMBL" id="JANAFB010000019">
    <property type="protein sequence ID" value="MCP3426127.1"/>
    <property type="molecule type" value="Genomic_DNA"/>
</dbReference>
<sequence>MKTPAARFRGFLYKAVAFALVAFFTWAMPTDNPNFVHIIMGFFLALAGVMVLTGIYSAAVTPRTGSEIELSNGH</sequence>
<dbReference type="Proteomes" id="UP001139502">
    <property type="component" value="Unassembled WGS sequence"/>
</dbReference>
<evidence type="ECO:0000313" key="3">
    <source>
        <dbReference type="Proteomes" id="UP001139502"/>
    </source>
</evidence>
<keyword evidence="1" id="KW-0472">Membrane</keyword>
<dbReference type="RefSeq" id="WP_254166643.1">
    <property type="nucleotide sequence ID" value="NZ_JANAFB010000019.1"/>
</dbReference>
<accession>A0A9X2KHR4</accession>
<dbReference type="AlphaFoldDB" id="A0A9X2KHR4"/>
<evidence type="ECO:0000313" key="2">
    <source>
        <dbReference type="EMBL" id="MCP3426127.1"/>
    </source>
</evidence>
<keyword evidence="1" id="KW-1133">Transmembrane helix</keyword>
<proteinExistence type="predicted"/>